<evidence type="ECO:0000256" key="4">
    <source>
        <dbReference type="ARBA" id="ARBA00022272"/>
    </source>
</evidence>
<evidence type="ECO:0000256" key="1">
    <source>
        <dbReference type="ARBA" id="ARBA00001164"/>
    </source>
</evidence>
<dbReference type="CDD" id="cd00405">
    <property type="entry name" value="PRAI"/>
    <property type="match status" value="1"/>
</dbReference>
<evidence type="ECO:0000313" key="12">
    <source>
        <dbReference type="Proteomes" id="UP000269883"/>
    </source>
</evidence>
<proteinExistence type="inferred from homology"/>
<keyword evidence="8 9" id="KW-0413">Isomerase</keyword>
<dbReference type="UniPathway" id="UPA00035">
    <property type="reaction ID" value="UER00042"/>
</dbReference>
<protein>
    <recommendedName>
        <fullName evidence="4 9">N-(5'-phosphoribosyl)anthranilate isomerase</fullName>
        <shortName evidence="9">PRAI</shortName>
        <ecNumber evidence="3 9">5.3.1.24</ecNumber>
    </recommendedName>
</protein>
<dbReference type="HAMAP" id="MF_00135">
    <property type="entry name" value="PRAI"/>
    <property type="match status" value="1"/>
</dbReference>
<dbReference type="SUPFAM" id="SSF51366">
    <property type="entry name" value="Ribulose-phoshate binding barrel"/>
    <property type="match status" value="1"/>
</dbReference>
<evidence type="ECO:0000256" key="7">
    <source>
        <dbReference type="ARBA" id="ARBA00023141"/>
    </source>
</evidence>
<dbReference type="OrthoDB" id="9796196at2"/>
<evidence type="ECO:0000256" key="6">
    <source>
        <dbReference type="ARBA" id="ARBA00022822"/>
    </source>
</evidence>
<feature type="domain" description="N-(5'phosphoribosyl) anthranilate isomerase (PRAI)" evidence="10">
    <location>
        <begin position="8"/>
        <end position="203"/>
    </location>
</feature>
<keyword evidence="7 9" id="KW-0057">Aromatic amino acid biosynthesis</keyword>
<keyword evidence="6 9" id="KW-0822">Tryptophan biosynthesis</keyword>
<dbReference type="Proteomes" id="UP000269883">
    <property type="component" value="Chromosome"/>
</dbReference>
<reference evidence="11 12" key="1">
    <citation type="journal article" date="2018" name="Sci. Adv.">
        <title>Multi-heme cytochromes provide a pathway for survival in energy-limited environments.</title>
        <authorList>
            <person name="Deng X."/>
            <person name="Dohmae N."/>
            <person name="Nealson K.H."/>
            <person name="Hashimoto K."/>
            <person name="Okamoto A."/>
        </authorList>
    </citation>
    <scope>NUCLEOTIDE SEQUENCE [LARGE SCALE GENOMIC DNA]</scope>
    <source>
        <strain evidence="11 12">IS5</strain>
    </source>
</reference>
<accession>A0A2Z6B2N0</accession>
<evidence type="ECO:0000256" key="3">
    <source>
        <dbReference type="ARBA" id="ARBA00012572"/>
    </source>
</evidence>
<dbReference type="GO" id="GO:0004640">
    <property type="term" value="F:phosphoribosylanthranilate isomerase activity"/>
    <property type="evidence" value="ECO:0007669"/>
    <property type="project" value="UniProtKB-UniRule"/>
</dbReference>
<evidence type="ECO:0000313" key="11">
    <source>
        <dbReference type="EMBL" id="BBD09741.1"/>
    </source>
</evidence>
<dbReference type="PANTHER" id="PTHR42894:SF1">
    <property type="entry name" value="N-(5'-PHOSPHORIBOSYL)ANTHRANILATE ISOMERASE"/>
    <property type="match status" value="1"/>
</dbReference>
<dbReference type="PANTHER" id="PTHR42894">
    <property type="entry name" value="N-(5'-PHOSPHORIBOSYL)ANTHRANILATE ISOMERASE"/>
    <property type="match status" value="1"/>
</dbReference>
<dbReference type="InterPro" id="IPR013785">
    <property type="entry name" value="Aldolase_TIM"/>
</dbReference>
<dbReference type="Gene3D" id="3.20.20.70">
    <property type="entry name" value="Aldolase class I"/>
    <property type="match status" value="1"/>
</dbReference>
<evidence type="ECO:0000256" key="8">
    <source>
        <dbReference type="ARBA" id="ARBA00023235"/>
    </source>
</evidence>
<keyword evidence="12" id="KW-1185">Reference proteome</keyword>
<dbReference type="InterPro" id="IPR001240">
    <property type="entry name" value="PRAI_dom"/>
</dbReference>
<dbReference type="InterPro" id="IPR011060">
    <property type="entry name" value="RibuloseP-bd_barrel"/>
</dbReference>
<organism evidence="11 12">
    <name type="scientific">Desulfovibrio ferrophilus</name>
    <dbReference type="NCBI Taxonomy" id="241368"/>
    <lineage>
        <taxon>Bacteria</taxon>
        <taxon>Pseudomonadati</taxon>
        <taxon>Thermodesulfobacteriota</taxon>
        <taxon>Desulfovibrionia</taxon>
        <taxon>Desulfovibrionales</taxon>
        <taxon>Desulfovibrionaceae</taxon>
        <taxon>Desulfovibrio</taxon>
    </lineage>
</organism>
<dbReference type="RefSeq" id="WP_126380764.1">
    <property type="nucleotide sequence ID" value="NZ_AP017378.1"/>
</dbReference>
<sequence>MTDSRQLIKICGMTRQQDATACVDAGVDMTGFIFHESSPRNIQPGAAAAIDTGSALRVGVFVRQSQQQVLEIMDRAKLDLAQLCGDQDRAFCRAVGATRVIRVFWPERHKMRAALEDEMSDYDGCMAYALLDAGMSGGGHGRAQDFGLLRGLDAPVPWMLAGGLSVDNLPEAMAQCQPQGFDLNSGLESAPGLKDAELVRRAVALIRSGNNE</sequence>
<comment type="catalytic activity">
    <reaction evidence="1 9">
        <text>N-(5-phospho-beta-D-ribosyl)anthranilate = 1-(2-carboxyphenylamino)-1-deoxy-D-ribulose 5-phosphate</text>
        <dbReference type="Rhea" id="RHEA:21540"/>
        <dbReference type="ChEBI" id="CHEBI:18277"/>
        <dbReference type="ChEBI" id="CHEBI:58613"/>
        <dbReference type="EC" id="5.3.1.24"/>
    </reaction>
</comment>
<evidence type="ECO:0000256" key="9">
    <source>
        <dbReference type="HAMAP-Rule" id="MF_00135"/>
    </source>
</evidence>
<dbReference type="KEGG" id="dfl:DFE_3015"/>
<name>A0A2Z6B2N0_9BACT</name>
<keyword evidence="5 9" id="KW-0028">Amino-acid biosynthesis</keyword>
<dbReference type="Pfam" id="PF00697">
    <property type="entry name" value="PRAI"/>
    <property type="match status" value="1"/>
</dbReference>
<dbReference type="EC" id="5.3.1.24" evidence="3 9"/>
<comment type="similarity">
    <text evidence="9">Belongs to the TrpF family.</text>
</comment>
<dbReference type="InterPro" id="IPR044643">
    <property type="entry name" value="TrpF_fam"/>
</dbReference>
<dbReference type="AlphaFoldDB" id="A0A2Z6B2N0"/>
<comment type="pathway">
    <text evidence="2 9">Amino-acid biosynthesis; L-tryptophan biosynthesis; L-tryptophan from chorismate: step 3/5.</text>
</comment>
<evidence type="ECO:0000256" key="5">
    <source>
        <dbReference type="ARBA" id="ARBA00022605"/>
    </source>
</evidence>
<dbReference type="GO" id="GO:0000162">
    <property type="term" value="P:L-tryptophan biosynthetic process"/>
    <property type="evidence" value="ECO:0007669"/>
    <property type="project" value="UniProtKB-UniRule"/>
</dbReference>
<dbReference type="EMBL" id="AP017378">
    <property type="protein sequence ID" value="BBD09741.1"/>
    <property type="molecule type" value="Genomic_DNA"/>
</dbReference>
<evidence type="ECO:0000256" key="2">
    <source>
        <dbReference type="ARBA" id="ARBA00004664"/>
    </source>
</evidence>
<gene>
    <name evidence="9 11" type="primary">trpF</name>
    <name evidence="11" type="ORF">DFE_3015</name>
</gene>
<evidence type="ECO:0000259" key="10">
    <source>
        <dbReference type="Pfam" id="PF00697"/>
    </source>
</evidence>